<dbReference type="Proteomes" id="UP000005580">
    <property type="component" value="Unassembled WGS sequence"/>
</dbReference>
<dbReference type="GO" id="GO:0004252">
    <property type="term" value="F:serine-type endopeptidase activity"/>
    <property type="evidence" value="ECO:0007669"/>
    <property type="project" value="UniProtKB-UniRule"/>
</dbReference>
<sequence length="721" mass="78102">MGAMGQRADYTKMSALVRRIVIEEAARQQNKQGTRASHGAEAPLLTAFVCINGDAGEVLRENRCTDLAQFGTIHIAAIPIDRLSQMSIDRRVLRIEARQGMHALLDSMAVHIDAIPVYAGMAPLSQAYTGKGVVMGIQDVGFDLTHPNFYDAAMQNYRIKQLWDQLSADTLGSRLYVGAEYKGKDALLAYAHSRDGLKQTHGTQTLGIAAGSGAGTNYRGIAYESDICLVSNAISADKEFIDSADIYKYTYATDALGFKYIFDYAKTHGQPCVISFSEGSPQDFRGDDVLYYEVLDSLVGPGRIIVSSAANESIRKTYIIKERARKSAGTFFENGLPTTYFTLKSDARFTLRMVAYGAHNDTISIPSQDILARTDSQYVDTVTFGGQRLAINIAAYRSCYNRGETVFDAVLSAAEPLGARCPVSLELVGEGSEVEFYRGNGTLTVNSLNPNLCDGEPTHNIFSPSSAACVVCVGASAYRTGFTNSAGEYIDINWGTGGAYAGFSSVGPTYDGRIKPDVVAPGTNIVSSYSSYFVENNPTEYKMKLNISYFTVGGRTYAWNCDGGTSFSAPAVGGAIALWLQAKPDLTREQIMDVFAHTCTRYDRAMTYPNNYYGYGQIDVYKGLLYILGLSGVEGISDHHPSAVRVNVTDSREVVITFDDVARCPFSVNIYGTSGSLIGKRTFAAGQSSYAMDMTSLPEGVYVIQVNGGTRGTTGSVLVRL</sequence>
<proteinExistence type="inferred from homology"/>
<organism evidence="8 9">
    <name type="scientific">Hoylesella oralis ATCC 33269</name>
    <dbReference type="NCBI Taxonomy" id="873533"/>
    <lineage>
        <taxon>Bacteria</taxon>
        <taxon>Pseudomonadati</taxon>
        <taxon>Bacteroidota</taxon>
        <taxon>Bacteroidia</taxon>
        <taxon>Bacteroidales</taxon>
        <taxon>Prevotellaceae</taxon>
        <taxon>Hoylesella</taxon>
    </lineage>
</organism>
<evidence type="ECO:0000256" key="2">
    <source>
        <dbReference type="ARBA" id="ARBA00022670"/>
    </source>
</evidence>
<keyword evidence="9" id="KW-1185">Reference proteome</keyword>
<evidence type="ECO:0000313" key="8">
    <source>
        <dbReference type="EMBL" id="EFZ37487.1"/>
    </source>
</evidence>
<feature type="active site" description="Charge relay system" evidence="5 6">
    <location>
        <position position="201"/>
    </location>
</feature>
<accession>E7RP44</accession>
<dbReference type="HOGENOM" id="CLU_020737_0_0_10"/>
<comment type="similarity">
    <text evidence="1 6">Belongs to the peptidase S8 family.</text>
</comment>
<dbReference type="EC" id="3.4.21.-" evidence="8"/>
<name>E7RP44_9BACT</name>
<dbReference type="PROSITE" id="PS51892">
    <property type="entry name" value="SUBTILASE"/>
    <property type="match status" value="1"/>
</dbReference>
<dbReference type="Gene3D" id="3.40.50.200">
    <property type="entry name" value="Peptidase S8/S53 domain"/>
    <property type="match status" value="2"/>
</dbReference>
<evidence type="ECO:0000256" key="4">
    <source>
        <dbReference type="ARBA" id="ARBA00022825"/>
    </source>
</evidence>
<dbReference type="InterPro" id="IPR036852">
    <property type="entry name" value="Peptidase_S8/S53_dom_sf"/>
</dbReference>
<evidence type="ECO:0000256" key="3">
    <source>
        <dbReference type="ARBA" id="ARBA00022801"/>
    </source>
</evidence>
<dbReference type="EMBL" id="AEPE02000003">
    <property type="protein sequence ID" value="EFZ37487.1"/>
    <property type="molecule type" value="Genomic_DNA"/>
</dbReference>
<evidence type="ECO:0000259" key="7">
    <source>
        <dbReference type="Pfam" id="PF00082"/>
    </source>
</evidence>
<dbReference type="Pfam" id="PF00082">
    <property type="entry name" value="Peptidase_S8"/>
    <property type="match status" value="1"/>
</dbReference>
<feature type="active site" description="Charge relay system" evidence="5 6">
    <location>
        <position position="566"/>
    </location>
</feature>
<dbReference type="STRING" id="28134.SAMN05444288_1776"/>
<comment type="caution">
    <text evidence="8">The sequence shown here is derived from an EMBL/GenBank/DDBJ whole genome shotgun (WGS) entry which is preliminary data.</text>
</comment>
<keyword evidence="3 6" id="KW-0378">Hydrolase</keyword>
<dbReference type="PANTHER" id="PTHR43399:SF4">
    <property type="entry name" value="CELL WALL-ASSOCIATED PROTEASE"/>
    <property type="match status" value="1"/>
</dbReference>
<evidence type="ECO:0000256" key="5">
    <source>
        <dbReference type="PIRSR" id="PIRSR615500-1"/>
    </source>
</evidence>
<protein>
    <submittedName>
        <fullName evidence="8">Peptidase, S8/S53 family</fullName>
        <ecNumber evidence="8">3.4.21.-</ecNumber>
    </submittedName>
</protein>
<gene>
    <name evidence="8" type="ORF">HMPREF0663_10945</name>
</gene>
<dbReference type="PRINTS" id="PR00723">
    <property type="entry name" value="SUBTILISIN"/>
</dbReference>
<dbReference type="InterPro" id="IPR000209">
    <property type="entry name" value="Peptidase_S8/S53_dom"/>
</dbReference>
<feature type="domain" description="Peptidase S8/S53" evidence="7">
    <location>
        <begin position="130"/>
        <end position="616"/>
    </location>
</feature>
<keyword evidence="4 6" id="KW-0720">Serine protease</keyword>
<evidence type="ECO:0000256" key="6">
    <source>
        <dbReference type="PROSITE-ProRule" id="PRU01240"/>
    </source>
</evidence>
<dbReference type="GO" id="GO:0006508">
    <property type="term" value="P:proteolysis"/>
    <property type="evidence" value="ECO:0007669"/>
    <property type="project" value="UniProtKB-KW"/>
</dbReference>
<dbReference type="InterPro" id="IPR015500">
    <property type="entry name" value="Peptidase_S8_subtilisin-rel"/>
</dbReference>
<dbReference type="SUPFAM" id="SSF52743">
    <property type="entry name" value="Subtilisin-like"/>
    <property type="match status" value="1"/>
</dbReference>
<evidence type="ECO:0000256" key="1">
    <source>
        <dbReference type="ARBA" id="ARBA00011073"/>
    </source>
</evidence>
<dbReference type="InterPro" id="IPR051048">
    <property type="entry name" value="Peptidase_S8/S53_subtilisin"/>
</dbReference>
<dbReference type="AlphaFoldDB" id="E7RP44"/>
<reference evidence="8" key="1">
    <citation type="submission" date="2011-01" db="EMBL/GenBank/DDBJ databases">
        <authorList>
            <person name="Muzny D."/>
            <person name="Qin X."/>
            <person name="Buhay C."/>
            <person name="Dugan-Rocha S."/>
            <person name="Ding Y."/>
            <person name="Chen G."/>
            <person name="Hawes A."/>
            <person name="Holder M."/>
            <person name="Jhangiani S."/>
            <person name="Johnson A."/>
            <person name="Khan Z."/>
            <person name="Li Z."/>
            <person name="Liu W."/>
            <person name="Liu X."/>
            <person name="Perez L."/>
            <person name="Shen H."/>
            <person name="Wang Q."/>
            <person name="Watt J."/>
            <person name="Xi L."/>
            <person name="Xin Y."/>
            <person name="Zhou J."/>
            <person name="Deng J."/>
            <person name="Jiang H."/>
            <person name="Liu Y."/>
            <person name="Qu J."/>
            <person name="Song X.-Z."/>
            <person name="Zhang L."/>
            <person name="Villasana D."/>
            <person name="Johnson A."/>
            <person name="Liu J."/>
            <person name="Liyanage D."/>
            <person name="Lorensuhewa L."/>
            <person name="Robinson T."/>
            <person name="Song A."/>
            <person name="Song B.-B."/>
            <person name="Dinh H."/>
            <person name="Thornton R."/>
            <person name="Coyle M."/>
            <person name="Francisco L."/>
            <person name="Jackson L."/>
            <person name="Javaid M."/>
            <person name="Korchina V."/>
            <person name="Kovar C."/>
            <person name="Mata R."/>
            <person name="Mathew T."/>
            <person name="Ngo R."/>
            <person name="Nguyen L."/>
            <person name="Nguyen N."/>
            <person name="Okwuonu G."/>
            <person name="Ongeri F."/>
            <person name="Pham C."/>
            <person name="Simmons D."/>
            <person name="Wilczek-Boney K."/>
            <person name="Hale W."/>
            <person name="Jakkamsetti A."/>
            <person name="Pham P."/>
            <person name="Ruth R."/>
            <person name="San Lucas F."/>
            <person name="Warren J."/>
            <person name="Zhang J."/>
            <person name="Zhao Z."/>
            <person name="Zhou C."/>
            <person name="Zhu D."/>
            <person name="Lee S."/>
            <person name="Bess C."/>
            <person name="Blankenburg K."/>
            <person name="Forbes L."/>
            <person name="Fu Q."/>
            <person name="Gubbala S."/>
            <person name="Hirani K."/>
            <person name="Jayaseelan J.C."/>
            <person name="Lara F."/>
            <person name="Munidasa M."/>
            <person name="Palculict T."/>
            <person name="Patil S."/>
            <person name="Pu L.-L."/>
            <person name="Saada N."/>
            <person name="Tang L."/>
            <person name="Weissenberger G."/>
            <person name="Zhu Y."/>
            <person name="Hemphill L."/>
            <person name="Shang Y."/>
            <person name="Youmans B."/>
            <person name="Ayvaz T."/>
            <person name="Ross M."/>
            <person name="Santibanez J."/>
            <person name="Aqrawi P."/>
            <person name="Gross S."/>
            <person name="Joshi V."/>
            <person name="Fowler G."/>
            <person name="Nazareth L."/>
            <person name="Reid J."/>
            <person name="Worley K."/>
            <person name="Petrosino J."/>
            <person name="Highlander S."/>
            <person name="Gibbs R."/>
        </authorList>
    </citation>
    <scope>NUCLEOTIDE SEQUENCE [LARGE SCALE GENOMIC DNA]</scope>
    <source>
        <strain evidence="8">ATCC 33269</strain>
    </source>
</reference>
<dbReference type="eggNOG" id="COG1404">
    <property type="taxonomic scope" value="Bacteria"/>
</dbReference>
<feature type="active site" description="Charge relay system" evidence="5 6">
    <location>
        <position position="139"/>
    </location>
</feature>
<evidence type="ECO:0000313" key="9">
    <source>
        <dbReference type="Proteomes" id="UP000005580"/>
    </source>
</evidence>
<dbReference type="PANTHER" id="PTHR43399">
    <property type="entry name" value="SUBTILISIN-RELATED"/>
    <property type="match status" value="1"/>
</dbReference>
<keyword evidence="2 6" id="KW-0645">Protease</keyword>